<dbReference type="AlphaFoldDB" id="S8F625"/>
<dbReference type="PANTHER" id="PTHR40465">
    <property type="entry name" value="CHROMOSOME 1, WHOLE GENOME SHOTGUN SEQUENCE"/>
    <property type="match status" value="1"/>
</dbReference>
<feature type="transmembrane region" description="Helical" evidence="2">
    <location>
        <begin position="50"/>
        <end position="74"/>
    </location>
</feature>
<feature type="transmembrane region" description="Helical" evidence="2">
    <location>
        <begin position="20"/>
        <end position="38"/>
    </location>
</feature>
<keyword evidence="2" id="KW-0812">Transmembrane</keyword>
<dbReference type="InterPro" id="IPR045339">
    <property type="entry name" value="DUF6534"/>
</dbReference>
<name>S8F625_FOMSC</name>
<sequence>MALDHHDIVILAGPKLLGYFFNWALLGVLTIQTYLYHINFPRDPFGLQCLVYGMLAFEWAQTGLVTGVAFKIFVYNYGDTESLTKIYYGWFFVAVMCAIVSVTVQLFFAWRIFVLARSMLVAGVITLLSLLQGTAGVALGILLKDTPSTAHVTASHQVVITINLWVIGSAVVDVLIAVTMTLLMLRLRRETRFENTERTINKIICLVVETGSLTAGVAIVTLVLCLRLPGTQYYETSIYVLTKLYANTFLANLVSRAFLDSPDHRSTATGPISFALQDTTSGTDTTARTRDAVVLEAGAVDRSENDVSLATPGHGSKKPAGLITDEA</sequence>
<dbReference type="InParanoid" id="S8F625"/>
<dbReference type="PANTHER" id="PTHR40465:SF1">
    <property type="entry name" value="DUF6534 DOMAIN-CONTAINING PROTEIN"/>
    <property type="match status" value="1"/>
</dbReference>
<accession>S8F625</accession>
<feature type="transmembrane region" description="Helical" evidence="2">
    <location>
        <begin position="162"/>
        <end position="183"/>
    </location>
</feature>
<dbReference type="STRING" id="743788.S8F625"/>
<dbReference type="Pfam" id="PF20152">
    <property type="entry name" value="DUF6534"/>
    <property type="match status" value="1"/>
</dbReference>
<feature type="region of interest" description="Disordered" evidence="1">
    <location>
        <begin position="305"/>
        <end position="327"/>
    </location>
</feature>
<feature type="transmembrane region" description="Helical" evidence="2">
    <location>
        <begin position="203"/>
        <end position="224"/>
    </location>
</feature>
<keyword evidence="5" id="KW-1185">Reference proteome</keyword>
<evidence type="ECO:0000256" key="2">
    <source>
        <dbReference type="SAM" id="Phobius"/>
    </source>
</evidence>
<feature type="transmembrane region" description="Helical" evidence="2">
    <location>
        <begin position="120"/>
        <end position="142"/>
    </location>
</feature>
<evidence type="ECO:0000256" key="1">
    <source>
        <dbReference type="SAM" id="MobiDB-lite"/>
    </source>
</evidence>
<dbReference type="OrthoDB" id="2953893at2759"/>
<proteinExistence type="predicted"/>
<keyword evidence="2" id="KW-1133">Transmembrane helix</keyword>
<evidence type="ECO:0000313" key="5">
    <source>
        <dbReference type="Proteomes" id="UP000015241"/>
    </source>
</evidence>
<keyword evidence="2" id="KW-0472">Membrane</keyword>
<reference evidence="4 5" key="1">
    <citation type="journal article" date="2012" name="Science">
        <title>The Paleozoic origin of enzymatic lignin decomposition reconstructed from 31 fungal genomes.</title>
        <authorList>
            <person name="Floudas D."/>
            <person name="Binder M."/>
            <person name="Riley R."/>
            <person name="Barry K."/>
            <person name="Blanchette R.A."/>
            <person name="Henrissat B."/>
            <person name="Martinez A.T."/>
            <person name="Otillar R."/>
            <person name="Spatafora J.W."/>
            <person name="Yadav J.S."/>
            <person name="Aerts A."/>
            <person name="Benoit I."/>
            <person name="Boyd A."/>
            <person name="Carlson A."/>
            <person name="Copeland A."/>
            <person name="Coutinho P.M."/>
            <person name="de Vries R.P."/>
            <person name="Ferreira P."/>
            <person name="Findley K."/>
            <person name="Foster B."/>
            <person name="Gaskell J."/>
            <person name="Glotzer D."/>
            <person name="Gorecki P."/>
            <person name="Heitman J."/>
            <person name="Hesse C."/>
            <person name="Hori C."/>
            <person name="Igarashi K."/>
            <person name="Jurgens J.A."/>
            <person name="Kallen N."/>
            <person name="Kersten P."/>
            <person name="Kohler A."/>
            <person name="Kuees U."/>
            <person name="Kumar T.K.A."/>
            <person name="Kuo A."/>
            <person name="LaButti K."/>
            <person name="Larrondo L.F."/>
            <person name="Lindquist E."/>
            <person name="Ling A."/>
            <person name="Lombard V."/>
            <person name="Lucas S."/>
            <person name="Lundell T."/>
            <person name="Martin R."/>
            <person name="McLaughlin D.J."/>
            <person name="Morgenstern I."/>
            <person name="Morin E."/>
            <person name="Murat C."/>
            <person name="Nagy L.G."/>
            <person name="Nolan M."/>
            <person name="Ohm R.A."/>
            <person name="Patyshakuliyeva A."/>
            <person name="Rokas A."/>
            <person name="Ruiz-Duenas F.J."/>
            <person name="Sabat G."/>
            <person name="Salamov A."/>
            <person name="Samejima M."/>
            <person name="Schmutz J."/>
            <person name="Slot J.C."/>
            <person name="St John F."/>
            <person name="Stenlid J."/>
            <person name="Sun H."/>
            <person name="Sun S."/>
            <person name="Syed K."/>
            <person name="Tsang A."/>
            <person name="Wiebenga A."/>
            <person name="Young D."/>
            <person name="Pisabarro A."/>
            <person name="Eastwood D.C."/>
            <person name="Martin F."/>
            <person name="Cullen D."/>
            <person name="Grigoriev I.V."/>
            <person name="Hibbett D.S."/>
        </authorList>
    </citation>
    <scope>NUCLEOTIDE SEQUENCE</scope>
    <source>
        <strain evidence="5">FP-58527</strain>
    </source>
</reference>
<evidence type="ECO:0000259" key="3">
    <source>
        <dbReference type="Pfam" id="PF20152"/>
    </source>
</evidence>
<organism evidence="4 5">
    <name type="scientific">Fomitopsis schrenkii</name>
    <name type="common">Brown rot fungus</name>
    <dbReference type="NCBI Taxonomy" id="2126942"/>
    <lineage>
        <taxon>Eukaryota</taxon>
        <taxon>Fungi</taxon>
        <taxon>Dikarya</taxon>
        <taxon>Basidiomycota</taxon>
        <taxon>Agaricomycotina</taxon>
        <taxon>Agaricomycetes</taxon>
        <taxon>Polyporales</taxon>
        <taxon>Fomitopsis</taxon>
    </lineage>
</organism>
<protein>
    <recommendedName>
        <fullName evidence="3">DUF6534 domain-containing protein</fullName>
    </recommendedName>
</protein>
<dbReference type="EMBL" id="KE504236">
    <property type="protein sequence ID" value="EPS94349.1"/>
    <property type="molecule type" value="Genomic_DNA"/>
</dbReference>
<feature type="domain" description="DUF6534" evidence="3">
    <location>
        <begin position="169"/>
        <end position="257"/>
    </location>
</feature>
<evidence type="ECO:0000313" key="4">
    <source>
        <dbReference type="EMBL" id="EPS94349.1"/>
    </source>
</evidence>
<dbReference type="HOGENOM" id="CLU_046025_2_1_1"/>
<dbReference type="eggNOG" id="ENOG502SRYS">
    <property type="taxonomic scope" value="Eukaryota"/>
</dbReference>
<gene>
    <name evidence="4" type="ORF">FOMPIDRAFT_93781</name>
</gene>
<feature type="transmembrane region" description="Helical" evidence="2">
    <location>
        <begin position="86"/>
        <end position="108"/>
    </location>
</feature>
<dbReference type="Proteomes" id="UP000015241">
    <property type="component" value="Unassembled WGS sequence"/>
</dbReference>